<keyword evidence="2 5" id="KW-0812">Transmembrane</keyword>
<dbReference type="InterPro" id="IPR050307">
    <property type="entry name" value="Sterol_Desaturase_Related"/>
</dbReference>
<dbReference type="InterPro" id="IPR006694">
    <property type="entry name" value="Fatty_acid_hydroxylase"/>
</dbReference>
<evidence type="ECO:0000256" key="5">
    <source>
        <dbReference type="SAM" id="Phobius"/>
    </source>
</evidence>
<organism evidence="7 8">
    <name type="scientific">Adineta ricciae</name>
    <name type="common">Rotifer</name>
    <dbReference type="NCBI Taxonomy" id="249248"/>
    <lineage>
        <taxon>Eukaryota</taxon>
        <taxon>Metazoa</taxon>
        <taxon>Spiralia</taxon>
        <taxon>Gnathifera</taxon>
        <taxon>Rotifera</taxon>
        <taxon>Eurotatoria</taxon>
        <taxon>Bdelloidea</taxon>
        <taxon>Adinetida</taxon>
        <taxon>Adinetidae</taxon>
        <taxon>Adineta</taxon>
    </lineage>
</organism>
<reference evidence="7" key="1">
    <citation type="submission" date="2021-02" db="EMBL/GenBank/DDBJ databases">
        <authorList>
            <person name="Nowell W R."/>
        </authorList>
    </citation>
    <scope>NUCLEOTIDE SEQUENCE</scope>
</reference>
<evidence type="ECO:0000313" key="7">
    <source>
        <dbReference type="EMBL" id="CAF1142757.1"/>
    </source>
</evidence>
<dbReference type="Proteomes" id="UP000663852">
    <property type="component" value="Unassembled WGS sequence"/>
</dbReference>
<evidence type="ECO:0000256" key="1">
    <source>
        <dbReference type="ARBA" id="ARBA00004370"/>
    </source>
</evidence>
<accession>A0A814S6C9</accession>
<keyword evidence="3 5" id="KW-1133">Transmembrane helix</keyword>
<dbReference type="GO" id="GO:0016491">
    <property type="term" value="F:oxidoreductase activity"/>
    <property type="evidence" value="ECO:0007669"/>
    <property type="project" value="InterPro"/>
</dbReference>
<comment type="subcellular location">
    <subcellularLocation>
        <location evidence="1">Membrane</location>
    </subcellularLocation>
</comment>
<dbReference type="GO" id="GO:0008610">
    <property type="term" value="P:lipid biosynthetic process"/>
    <property type="evidence" value="ECO:0007669"/>
    <property type="project" value="InterPro"/>
</dbReference>
<dbReference type="AlphaFoldDB" id="A0A814S6C9"/>
<comment type="caution">
    <text evidence="7">The sequence shown here is derived from an EMBL/GenBank/DDBJ whole genome shotgun (WGS) entry which is preliminary data.</text>
</comment>
<sequence>MEQSTEGMNKISNKQNLIVNDSGTREALPKSSCASFLPSAVISILVILLRVRIEIYIIMKSVEEYPPDRRSVKAAIEDNIGSCIIALLSLLALISALCWPFVKMNKVFSEHLIDMTSFNDYLVVNVFVFASYTLQYLLTAGILESTNPRGFKSELLNEKQLQQRKSQIRKEIILGIGAMFGNTTYAVSWMYFIEPYLWTTNYFVHRQYTLAWFIFNIFVYGFIFDSWFYWTHRALHESQYLWDKIHTTHHAFKNPSAFCQDAVHPLEGLVQGPVGHYLTSLVMPVHPIALAFFGLFTSCYAIAAHDGRLGDFNHHYAHHNKGKGRLHNFNYGLYWPLWDLICGTRYRDRPDTNDVNHSSKIKEHDEKKFT</sequence>
<dbReference type="PANTHER" id="PTHR11863">
    <property type="entry name" value="STEROL DESATURASE"/>
    <property type="match status" value="1"/>
</dbReference>
<evidence type="ECO:0000259" key="6">
    <source>
        <dbReference type="Pfam" id="PF04116"/>
    </source>
</evidence>
<protein>
    <recommendedName>
        <fullName evidence="6">Fatty acid hydroxylase domain-containing protein</fullName>
    </recommendedName>
</protein>
<dbReference type="GO" id="GO:0005506">
    <property type="term" value="F:iron ion binding"/>
    <property type="evidence" value="ECO:0007669"/>
    <property type="project" value="InterPro"/>
</dbReference>
<feature type="transmembrane region" description="Helical" evidence="5">
    <location>
        <begin position="212"/>
        <end position="230"/>
    </location>
</feature>
<evidence type="ECO:0000256" key="2">
    <source>
        <dbReference type="ARBA" id="ARBA00022692"/>
    </source>
</evidence>
<dbReference type="GO" id="GO:0016020">
    <property type="term" value="C:membrane"/>
    <property type="evidence" value="ECO:0007669"/>
    <property type="project" value="UniProtKB-SubCell"/>
</dbReference>
<dbReference type="OrthoDB" id="408954at2759"/>
<dbReference type="EMBL" id="CAJNOJ010000115">
    <property type="protein sequence ID" value="CAF1142757.1"/>
    <property type="molecule type" value="Genomic_DNA"/>
</dbReference>
<evidence type="ECO:0000256" key="4">
    <source>
        <dbReference type="ARBA" id="ARBA00023136"/>
    </source>
</evidence>
<name>A0A814S6C9_ADIRI</name>
<feature type="transmembrane region" description="Helical" evidence="5">
    <location>
        <begin position="122"/>
        <end position="143"/>
    </location>
</feature>
<feature type="transmembrane region" description="Helical" evidence="5">
    <location>
        <begin position="172"/>
        <end position="192"/>
    </location>
</feature>
<feature type="domain" description="Fatty acid hydroxylase" evidence="6">
    <location>
        <begin position="218"/>
        <end position="344"/>
    </location>
</feature>
<evidence type="ECO:0000256" key="3">
    <source>
        <dbReference type="ARBA" id="ARBA00022989"/>
    </source>
</evidence>
<evidence type="ECO:0000313" key="8">
    <source>
        <dbReference type="Proteomes" id="UP000663852"/>
    </source>
</evidence>
<gene>
    <name evidence="7" type="ORF">EDS130_LOCUS22181</name>
</gene>
<keyword evidence="4 5" id="KW-0472">Membrane</keyword>
<proteinExistence type="predicted"/>
<feature type="transmembrane region" description="Helical" evidence="5">
    <location>
        <begin position="80"/>
        <end position="102"/>
    </location>
</feature>
<dbReference type="Pfam" id="PF04116">
    <property type="entry name" value="FA_hydroxylase"/>
    <property type="match status" value="1"/>
</dbReference>